<dbReference type="AlphaFoldDB" id="A0A172YI07"/>
<dbReference type="EMBL" id="CP015243">
    <property type="protein sequence ID" value="ANF58806.1"/>
    <property type="molecule type" value="Genomic_DNA"/>
</dbReference>
<gene>
    <name evidence="1" type="ORF">A5892_16150</name>
</gene>
<dbReference type="InterPro" id="IPR011009">
    <property type="entry name" value="Kinase-like_dom_sf"/>
</dbReference>
<evidence type="ECO:0008006" key="3">
    <source>
        <dbReference type="Google" id="ProtNLM"/>
    </source>
</evidence>
<name>A0A172YI07_9GAMM</name>
<accession>A0A172YI07</accession>
<reference evidence="1 2" key="1">
    <citation type="submission" date="2016-04" db="EMBL/GenBank/DDBJ databases">
        <title>Complete Genome Sequence of Halotalea alkalilenta IHB B 13600.</title>
        <authorList>
            <person name="Swarnkar M.K."/>
            <person name="Sharma A."/>
            <person name="Kaushal K."/>
            <person name="Soni R."/>
            <person name="Rana S."/>
            <person name="Singh A.K."/>
            <person name="Gulati A."/>
        </authorList>
    </citation>
    <scope>NUCLEOTIDE SEQUENCE [LARGE SCALE GENOMIC DNA]</scope>
    <source>
        <strain evidence="1 2">IHB B 13600</strain>
    </source>
</reference>
<dbReference type="KEGG" id="haa:A5892_16150"/>
<dbReference type="STRING" id="376489.A5892_16150"/>
<evidence type="ECO:0000313" key="2">
    <source>
        <dbReference type="Proteomes" id="UP000077875"/>
    </source>
</evidence>
<proteinExistence type="predicted"/>
<dbReference type="Proteomes" id="UP000077875">
    <property type="component" value="Chromosome"/>
</dbReference>
<dbReference type="SUPFAM" id="SSF56112">
    <property type="entry name" value="Protein kinase-like (PK-like)"/>
    <property type="match status" value="1"/>
</dbReference>
<keyword evidence="2" id="KW-1185">Reference proteome</keyword>
<organism evidence="1 2">
    <name type="scientific">Halotalea alkalilenta</name>
    <dbReference type="NCBI Taxonomy" id="376489"/>
    <lineage>
        <taxon>Bacteria</taxon>
        <taxon>Pseudomonadati</taxon>
        <taxon>Pseudomonadota</taxon>
        <taxon>Gammaproteobacteria</taxon>
        <taxon>Oceanospirillales</taxon>
        <taxon>Halomonadaceae</taxon>
        <taxon>Halotalea</taxon>
    </lineage>
</organism>
<sequence length="175" mass="20537">MEFVQSGKYSEVHYDRSRKVFIKTFQPKLADRLRYALRIRPYPGRNFVIVAERLKALGIRVPEVLAFERYRLEMRDVEAPELRGLILDDVALQERYVELIIKLYRDRIHCRGLHTKNFLVKDGELVAIDLDAYKAPRLIHYSGREFLTCLKRSLGGPEAFLYQRIVERLGVTDAP</sequence>
<dbReference type="RefSeq" id="WP_064123662.1">
    <property type="nucleotide sequence ID" value="NZ_CP015243.1"/>
</dbReference>
<protein>
    <recommendedName>
        <fullName evidence="3">Toluene tolerance protein</fullName>
    </recommendedName>
</protein>
<evidence type="ECO:0000313" key="1">
    <source>
        <dbReference type="EMBL" id="ANF58806.1"/>
    </source>
</evidence>